<comment type="similarity">
    <text evidence="3 8">Belongs to the aldose epimerase family.</text>
</comment>
<evidence type="ECO:0000256" key="6">
    <source>
        <dbReference type="ARBA" id="ARBA00023235"/>
    </source>
</evidence>
<comment type="caution">
    <text evidence="12">The sequence shown here is derived from an EMBL/GenBank/DDBJ whole genome shotgun (WGS) entry which is preliminary data.</text>
</comment>
<dbReference type="Pfam" id="PF01263">
    <property type="entry name" value="Aldose_epim"/>
    <property type="match status" value="1"/>
</dbReference>
<dbReference type="AlphaFoldDB" id="A0A317F4E0"/>
<protein>
    <recommendedName>
        <fullName evidence="8">Aldose 1-epimerase</fullName>
        <ecNumber evidence="8">5.1.3.3</ecNumber>
    </recommendedName>
</protein>
<dbReference type="InterPro" id="IPR047215">
    <property type="entry name" value="Galactose_mutarotase-like"/>
</dbReference>
<dbReference type="EC" id="5.1.3.3" evidence="8"/>
<sequence length="362" mass="40681">MATAMLIFINCMETPKNIDCKDPMRTMQIDCPEEKIFTIVNGNGMRAKFCNYGARLMSLMVPDKNGKLIDVVMGFDEPEDYQKSTEPYYGATIGRYANRINQGKFSIDCNEYRITLNNGSHALHGGENGFQERVWEMHQITDSVIIARLHSPHMDEGFPGNLDVSVKFTLTKMNHLAINYEATTDSPTVVNLTNHAFFNLNGSGSILKHTLQINADAYTPVNSELIPTGEIAPVTGTPFDFRIEKNIGSHINDNDVQLKNGKGYDHNFVLNKSQVLPVAKVKGDKSEIIMRIYTTEPGLQFYSGNFMQGKNNLKTGPDNYRTAFCLETQHFPNSPNHPTFSTTILRPGETYLSRTIYAFTNH</sequence>
<evidence type="ECO:0000256" key="8">
    <source>
        <dbReference type="PIRNR" id="PIRNR005096"/>
    </source>
</evidence>
<dbReference type="InterPro" id="IPR011013">
    <property type="entry name" value="Gal_mutarotase_sf_dom"/>
</dbReference>
<feature type="binding site" evidence="11">
    <location>
        <begin position="98"/>
        <end position="99"/>
    </location>
    <ligand>
        <name>beta-D-galactose</name>
        <dbReference type="ChEBI" id="CHEBI:27667"/>
    </ligand>
</feature>
<comment type="subunit">
    <text evidence="4">Monomer.</text>
</comment>
<evidence type="ECO:0000256" key="11">
    <source>
        <dbReference type="PIRSR" id="PIRSR005096-3"/>
    </source>
</evidence>
<organism evidence="12 13">
    <name type="scientific">Pedobacter paludis</name>
    <dbReference type="NCBI Taxonomy" id="2203212"/>
    <lineage>
        <taxon>Bacteria</taxon>
        <taxon>Pseudomonadati</taxon>
        <taxon>Bacteroidota</taxon>
        <taxon>Sphingobacteriia</taxon>
        <taxon>Sphingobacteriales</taxon>
        <taxon>Sphingobacteriaceae</taxon>
        <taxon>Pedobacter</taxon>
    </lineage>
</organism>
<evidence type="ECO:0000256" key="3">
    <source>
        <dbReference type="ARBA" id="ARBA00006206"/>
    </source>
</evidence>
<dbReference type="InterPro" id="IPR008183">
    <property type="entry name" value="Aldose_1/G6P_1-epimerase"/>
</dbReference>
<evidence type="ECO:0000256" key="7">
    <source>
        <dbReference type="ARBA" id="ARBA00023277"/>
    </source>
</evidence>
<dbReference type="Gene3D" id="2.70.98.10">
    <property type="match status" value="1"/>
</dbReference>
<dbReference type="CDD" id="cd09019">
    <property type="entry name" value="galactose_mutarotase_like"/>
    <property type="match status" value="1"/>
</dbReference>
<dbReference type="PANTHER" id="PTHR10091:SF0">
    <property type="entry name" value="GALACTOSE MUTAROTASE"/>
    <property type="match status" value="1"/>
</dbReference>
<keyword evidence="5" id="KW-0106">Calcium</keyword>
<evidence type="ECO:0000313" key="12">
    <source>
        <dbReference type="EMBL" id="PWS32346.1"/>
    </source>
</evidence>
<accession>A0A317F4E0</accession>
<feature type="active site" description="Proton donor" evidence="9">
    <location>
        <position position="195"/>
    </location>
</feature>
<evidence type="ECO:0000256" key="1">
    <source>
        <dbReference type="ARBA" id="ARBA00001913"/>
    </source>
</evidence>
<dbReference type="PANTHER" id="PTHR10091">
    <property type="entry name" value="ALDOSE-1-EPIMERASE"/>
    <property type="match status" value="1"/>
</dbReference>
<evidence type="ECO:0000256" key="9">
    <source>
        <dbReference type="PIRSR" id="PIRSR005096-1"/>
    </source>
</evidence>
<dbReference type="SUPFAM" id="SSF74650">
    <property type="entry name" value="Galactose mutarotase-like"/>
    <property type="match status" value="1"/>
</dbReference>
<comment type="catalytic activity">
    <reaction evidence="8">
        <text>alpha-D-glucose = beta-D-glucose</text>
        <dbReference type="Rhea" id="RHEA:10264"/>
        <dbReference type="ChEBI" id="CHEBI:15903"/>
        <dbReference type="ChEBI" id="CHEBI:17925"/>
        <dbReference type="EC" id="5.1.3.3"/>
    </reaction>
</comment>
<evidence type="ECO:0000256" key="4">
    <source>
        <dbReference type="ARBA" id="ARBA00011245"/>
    </source>
</evidence>
<keyword evidence="13" id="KW-1185">Reference proteome</keyword>
<dbReference type="OrthoDB" id="9779408at2"/>
<name>A0A317F4E0_9SPHI</name>
<evidence type="ECO:0000313" key="13">
    <source>
        <dbReference type="Proteomes" id="UP000245391"/>
    </source>
</evidence>
<dbReference type="GO" id="GO:0033499">
    <property type="term" value="P:galactose catabolic process via UDP-galactose, Leloir pathway"/>
    <property type="evidence" value="ECO:0007669"/>
    <property type="project" value="TreeGrafter"/>
</dbReference>
<dbReference type="InterPro" id="IPR015443">
    <property type="entry name" value="Aldose_1-epimerase"/>
</dbReference>
<dbReference type="EMBL" id="QGNY01000003">
    <property type="protein sequence ID" value="PWS32346.1"/>
    <property type="molecule type" value="Genomic_DNA"/>
</dbReference>
<evidence type="ECO:0000256" key="2">
    <source>
        <dbReference type="ARBA" id="ARBA00005028"/>
    </source>
</evidence>
<feature type="binding site" evidence="10">
    <location>
        <position position="265"/>
    </location>
    <ligand>
        <name>beta-D-galactose</name>
        <dbReference type="ChEBI" id="CHEBI:27667"/>
    </ligand>
</feature>
<dbReference type="GO" id="GO:0006006">
    <property type="term" value="P:glucose metabolic process"/>
    <property type="evidence" value="ECO:0007669"/>
    <property type="project" value="TreeGrafter"/>
</dbReference>
<dbReference type="Proteomes" id="UP000245391">
    <property type="component" value="Unassembled WGS sequence"/>
</dbReference>
<reference evidence="13" key="1">
    <citation type="submission" date="2018-05" db="EMBL/GenBank/DDBJ databases">
        <title>Pedobacter paludis sp. nov., isolated from wetland soil.</title>
        <authorList>
            <person name="Zhang Y."/>
        </authorList>
    </citation>
    <scope>NUCLEOTIDE SEQUENCE [LARGE SCALE GENOMIC DNA]</scope>
    <source>
        <strain evidence="13">R-8</strain>
    </source>
</reference>
<keyword evidence="7 8" id="KW-0119">Carbohydrate metabolism</keyword>
<dbReference type="NCBIfam" id="NF008277">
    <property type="entry name" value="PRK11055.1"/>
    <property type="match status" value="1"/>
</dbReference>
<evidence type="ECO:0000256" key="5">
    <source>
        <dbReference type="ARBA" id="ARBA00022837"/>
    </source>
</evidence>
<gene>
    <name evidence="12" type="ORF">DF947_10755</name>
</gene>
<dbReference type="InterPro" id="IPR014718">
    <property type="entry name" value="GH-type_carb-bd"/>
</dbReference>
<keyword evidence="6 8" id="KW-0413">Isomerase</keyword>
<feature type="active site" description="Proton acceptor" evidence="9">
    <location>
        <position position="327"/>
    </location>
</feature>
<dbReference type="UniPathway" id="UPA00242"/>
<proteinExistence type="inferred from homology"/>
<dbReference type="GO" id="GO:0030246">
    <property type="term" value="F:carbohydrate binding"/>
    <property type="evidence" value="ECO:0007669"/>
    <property type="project" value="InterPro"/>
</dbReference>
<evidence type="ECO:0000256" key="10">
    <source>
        <dbReference type="PIRSR" id="PIRSR005096-2"/>
    </source>
</evidence>
<dbReference type="PIRSF" id="PIRSF005096">
    <property type="entry name" value="GALM"/>
    <property type="match status" value="1"/>
</dbReference>
<dbReference type="GO" id="GO:0004034">
    <property type="term" value="F:aldose 1-epimerase activity"/>
    <property type="evidence" value="ECO:0007669"/>
    <property type="project" value="UniProtKB-EC"/>
</dbReference>
<comment type="cofactor">
    <cofactor evidence="1">
        <name>Ca(2+)</name>
        <dbReference type="ChEBI" id="CHEBI:29108"/>
    </cofactor>
</comment>
<comment type="pathway">
    <text evidence="2 8">Carbohydrate metabolism; hexose metabolism.</text>
</comment>